<dbReference type="Gene3D" id="3.40.50.720">
    <property type="entry name" value="NAD(P)-binding Rossmann-like Domain"/>
    <property type="match status" value="1"/>
</dbReference>
<evidence type="ECO:0000313" key="5">
    <source>
        <dbReference type="EMBL" id="KAB2573328.1"/>
    </source>
</evidence>
<dbReference type="PRINTS" id="PR00080">
    <property type="entry name" value="SDRFAMILY"/>
</dbReference>
<sequence length="268" mass="27170">MTSTAQTQPLTLAGKVAIVTGGARGIGAATAIELAKRGANVAITFVSPSSSALADAILDQIAALNTGATAIKIQADARDLASPAKIIAATTAAFGSSIDILVNNAGVLTTQPLGAVTADEYAALFDANVRSAIFMTQAVLPHLRAPGRIINLGSTLARIGNPGFSVYSATKAALEALSRGWAAELGAQGHTVNVVAPALTETDMMTETGAAAGAGFDQVVQMQRMMTPLEHRLGKAEDIALAVAMVAEPASRWVTGQTIQAGGGIYMS</sequence>
<reference evidence="5 6" key="1">
    <citation type="journal article" date="2019" name="Sci. Rep.">
        <title>A multi-omics analysis of the grapevine pathogen Lasiodiplodia theobromae reveals that temperature affects the expression of virulence- and pathogenicity-related genes.</title>
        <authorList>
            <person name="Felix C."/>
            <person name="Meneses R."/>
            <person name="Goncalves M.F.M."/>
            <person name="Tilleman L."/>
            <person name="Duarte A.S."/>
            <person name="Jorrin-Novo J.V."/>
            <person name="Van de Peer Y."/>
            <person name="Deforce D."/>
            <person name="Van Nieuwerburgh F."/>
            <person name="Esteves A.C."/>
            <person name="Alves A."/>
        </authorList>
    </citation>
    <scope>NUCLEOTIDE SEQUENCE [LARGE SCALE GENOMIC DNA]</scope>
    <source>
        <strain evidence="5 6">LA-SOL3</strain>
    </source>
</reference>
<name>A0A5N5D6E3_9PEZI</name>
<dbReference type="PROSITE" id="PS00061">
    <property type="entry name" value="ADH_SHORT"/>
    <property type="match status" value="1"/>
</dbReference>
<dbReference type="SMART" id="SM00822">
    <property type="entry name" value="PKS_KR"/>
    <property type="match status" value="1"/>
</dbReference>
<dbReference type="InterPro" id="IPR002347">
    <property type="entry name" value="SDR_fam"/>
</dbReference>
<feature type="domain" description="Ketoreductase" evidence="4">
    <location>
        <begin position="15"/>
        <end position="202"/>
    </location>
</feature>
<dbReference type="InterPro" id="IPR036291">
    <property type="entry name" value="NAD(P)-bd_dom_sf"/>
</dbReference>
<dbReference type="AlphaFoldDB" id="A0A5N5D6E3"/>
<evidence type="ECO:0000259" key="4">
    <source>
        <dbReference type="SMART" id="SM00822"/>
    </source>
</evidence>
<dbReference type="Proteomes" id="UP000325902">
    <property type="component" value="Unassembled WGS sequence"/>
</dbReference>
<keyword evidence="6" id="KW-1185">Reference proteome</keyword>
<comment type="caution">
    <text evidence="5">The sequence shown here is derived from an EMBL/GenBank/DDBJ whole genome shotgun (WGS) entry which is preliminary data.</text>
</comment>
<dbReference type="GO" id="GO:0016491">
    <property type="term" value="F:oxidoreductase activity"/>
    <property type="evidence" value="ECO:0007669"/>
    <property type="project" value="UniProtKB-KW"/>
</dbReference>
<evidence type="ECO:0000313" key="6">
    <source>
        <dbReference type="Proteomes" id="UP000325902"/>
    </source>
</evidence>
<evidence type="ECO:0000256" key="1">
    <source>
        <dbReference type="ARBA" id="ARBA00006484"/>
    </source>
</evidence>
<gene>
    <name evidence="5" type="primary">OXI1_4</name>
    <name evidence="5" type="ORF">DBV05_g8009</name>
</gene>
<dbReference type="Pfam" id="PF13561">
    <property type="entry name" value="adh_short_C2"/>
    <property type="match status" value="1"/>
</dbReference>
<organism evidence="5 6">
    <name type="scientific">Lasiodiplodia theobromae</name>
    <dbReference type="NCBI Taxonomy" id="45133"/>
    <lineage>
        <taxon>Eukaryota</taxon>
        <taxon>Fungi</taxon>
        <taxon>Dikarya</taxon>
        <taxon>Ascomycota</taxon>
        <taxon>Pezizomycotina</taxon>
        <taxon>Dothideomycetes</taxon>
        <taxon>Dothideomycetes incertae sedis</taxon>
        <taxon>Botryosphaeriales</taxon>
        <taxon>Botryosphaeriaceae</taxon>
        <taxon>Lasiodiplodia</taxon>
    </lineage>
</organism>
<keyword evidence="3" id="KW-0560">Oxidoreductase</keyword>
<comment type="similarity">
    <text evidence="1">Belongs to the short-chain dehydrogenases/reductases (SDR) family.</text>
</comment>
<dbReference type="EMBL" id="VCHE01000061">
    <property type="protein sequence ID" value="KAB2573328.1"/>
    <property type="molecule type" value="Genomic_DNA"/>
</dbReference>
<protein>
    <submittedName>
        <fullName evidence="5">Dehydrogenase OXI1</fullName>
    </submittedName>
</protein>
<dbReference type="PRINTS" id="PR00081">
    <property type="entry name" value="GDHRDH"/>
</dbReference>
<dbReference type="FunFam" id="3.40.50.720:FF:000084">
    <property type="entry name" value="Short-chain dehydrogenase reductase"/>
    <property type="match status" value="1"/>
</dbReference>
<dbReference type="InterPro" id="IPR020904">
    <property type="entry name" value="Sc_DH/Rdtase_CS"/>
</dbReference>
<evidence type="ECO:0000256" key="3">
    <source>
        <dbReference type="ARBA" id="ARBA00023002"/>
    </source>
</evidence>
<dbReference type="PANTHER" id="PTHR43639">
    <property type="entry name" value="OXIDOREDUCTASE, SHORT-CHAIN DEHYDROGENASE/REDUCTASE FAMILY (AFU_ORTHOLOGUE AFUA_5G02870)"/>
    <property type="match status" value="1"/>
</dbReference>
<evidence type="ECO:0000256" key="2">
    <source>
        <dbReference type="ARBA" id="ARBA00022857"/>
    </source>
</evidence>
<proteinExistence type="inferred from homology"/>
<keyword evidence="2" id="KW-0521">NADP</keyword>
<dbReference type="InterPro" id="IPR057326">
    <property type="entry name" value="KR_dom"/>
</dbReference>
<dbReference type="PANTHER" id="PTHR43639:SF1">
    <property type="entry name" value="SHORT-CHAIN DEHYDROGENASE_REDUCTASE FAMILY PROTEIN"/>
    <property type="match status" value="1"/>
</dbReference>
<dbReference type="SUPFAM" id="SSF51735">
    <property type="entry name" value="NAD(P)-binding Rossmann-fold domains"/>
    <property type="match status" value="1"/>
</dbReference>
<accession>A0A5N5D6E3</accession>
<dbReference type="OrthoDB" id="47007at2759"/>